<evidence type="ECO:0000256" key="1">
    <source>
        <dbReference type="SAM" id="MobiDB-lite"/>
    </source>
</evidence>
<evidence type="ECO:0000313" key="3">
    <source>
        <dbReference type="Proteomes" id="UP001341281"/>
    </source>
</evidence>
<gene>
    <name evidence="2" type="ORF">U9M48_040115</name>
</gene>
<dbReference type="PANTHER" id="PTHR35046:SF9">
    <property type="entry name" value="RNA-DIRECTED DNA POLYMERASE"/>
    <property type="match status" value="1"/>
</dbReference>
<dbReference type="EMBL" id="CP144753">
    <property type="protein sequence ID" value="WVZ94192.1"/>
    <property type="molecule type" value="Genomic_DNA"/>
</dbReference>
<protein>
    <submittedName>
        <fullName evidence="2">Uncharacterized protein</fullName>
    </submittedName>
</protein>
<dbReference type="AlphaFoldDB" id="A0AAQ3UPV0"/>
<proteinExistence type="predicted"/>
<dbReference type="Gene3D" id="3.10.10.10">
    <property type="entry name" value="HIV Type 1 Reverse Transcriptase, subunit A, domain 1"/>
    <property type="match status" value="1"/>
</dbReference>
<keyword evidence="3" id="KW-1185">Reference proteome</keyword>
<dbReference type="Proteomes" id="UP001341281">
    <property type="component" value="Chromosome 09"/>
</dbReference>
<organism evidence="2 3">
    <name type="scientific">Paspalum notatum var. saurae</name>
    <dbReference type="NCBI Taxonomy" id="547442"/>
    <lineage>
        <taxon>Eukaryota</taxon>
        <taxon>Viridiplantae</taxon>
        <taxon>Streptophyta</taxon>
        <taxon>Embryophyta</taxon>
        <taxon>Tracheophyta</taxon>
        <taxon>Spermatophyta</taxon>
        <taxon>Magnoliopsida</taxon>
        <taxon>Liliopsida</taxon>
        <taxon>Poales</taxon>
        <taxon>Poaceae</taxon>
        <taxon>PACMAD clade</taxon>
        <taxon>Panicoideae</taxon>
        <taxon>Andropogonodae</taxon>
        <taxon>Paspaleae</taxon>
        <taxon>Paspalinae</taxon>
        <taxon>Paspalum</taxon>
    </lineage>
</organism>
<feature type="region of interest" description="Disordered" evidence="1">
    <location>
        <begin position="19"/>
        <end position="47"/>
    </location>
</feature>
<evidence type="ECO:0000313" key="2">
    <source>
        <dbReference type="EMBL" id="WVZ94192.1"/>
    </source>
</evidence>
<dbReference type="InterPro" id="IPR043502">
    <property type="entry name" value="DNA/RNA_pol_sf"/>
</dbReference>
<dbReference type="PANTHER" id="PTHR35046">
    <property type="entry name" value="ZINC KNUCKLE (CCHC-TYPE) FAMILY PROTEIN"/>
    <property type="match status" value="1"/>
</dbReference>
<sequence>MFFGCITGTIAFLARLQSSKGRAAPPDTRRTLPPPATPSTPEEFKDVFPAEIPPGLPPLRGIEHQIDLIPGATLPNRAAYRTNPEEAKEIQRQVQELLDHGYVRKSLSPCAVPIILVPKKNGT</sequence>
<name>A0AAQ3UPV0_PASNO</name>
<accession>A0AAQ3UPV0</accession>
<reference evidence="2 3" key="1">
    <citation type="submission" date="2024-02" db="EMBL/GenBank/DDBJ databases">
        <title>High-quality chromosome-scale genome assembly of Pensacola bahiagrass (Paspalum notatum Flugge var. saurae).</title>
        <authorList>
            <person name="Vega J.M."/>
            <person name="Podio M."/>
            <person name="Orjuela J."/>
            <person name="Siena L.A."/>
            <person name="Pessino S.C."/>
            <person name="Combes M.C."/>
            <person name="Mariac C."/>
            <person name="Albertini E."/>
            <person name="Pupilli F."/>
            <person name="Ortiz J.P.A."/>
            <person name="Leblanc O."/>
        </authorList>
    </citation>
    <scope>NUCLEOTIDE SEQUENCE [LARGE SCALE GENOMIC DNA]</scope>
    <source>
        <strain evidence="2">R1</strain>
        <tissue evidence="2">Leaf</tissue>
    </source>
</reference>
<dbReference type="SUPFAM" id="SSF56672">
    <property type="entry name" value="DNA/RNA polymerases"/>
    <property type="match status" value="1"/>
</dbReference>